<evidence type="ECO:0000313" key="2">
    <source>
        <dbReference type="EMBL" id="CAH1436402.1"/>
    </source>
</evidence>
<name>A0AAU9NEV4_9ASTR</name>
<dbReference type="AlphaFoldDB" id="A0AAU9NEV4"/>
<feature type="region of interest" description="Disordered" evidence="1">
    <location>
        <begin position="62"/>
        <end position="123"/>
    </location>
</feature>
<dbReference type="PANTHER" id="PTHR31704">
    <property type="entry name" value="MYB/SANT-LIKE DNA-BINDING DOMAIN PROTEIN-RELATED"/>
    <property type="match status" value="1"/>
</dbReference>
<feature type="compositionally biased region" description="Acidic residues" evidence="1">
    <location>
        <begin position="81"/>
        <end position="92"/>
    </location>
</feature>
<feature type="compositionally biased region" description="Polar residues" evidence="1">
    <location>
        <begin position="97"/>
        <end position="122"/>
    </location>
</feature>
<dbReference type="Proteomes" id="UP001157418">
    <property type="component" value="Unassembled WGS sequence"/>
</dbReference>
<dbReference type="EMBL" id="CAKMRJ010004445">
    <property type="protein sequence ID" value="CAH1436402.1"/>
    <property type="molecule type" value="Genomic_DNA"/>
</dbReference>
<reference evidence="2 3" key="1">
    <citation type="submission" date="2022-01" db="EMBL/GenBank/DDBJ databases">
        <authorList>
            <person name="Xiong W."/>
            <person name="Schranz E."/>
        </authorList>
    </citation>
    <scope>NUCLEOTIDE SEQUENCE [LARGE SCALE GENOMIC DNA]</scope>
</reference>
<proteinExistence type="predicted"/>
<protein>
    <submittedName>
        <fullName evidence="2">Uncharacterized protein</fullName>
    </submittedName>
</protein>
<evidence type="ECO:0000256" key="1">
    <source>
        <dbReference type="SAM" id="MobiDB-lite"/>
    </source>
</evidence>
<accession>A0AAU9NEV4</accession>
<dbReference type="PANTHER" id="PTHR31704:SF37">
    <property type="entry name" value="HEAT SHOCK PROTEIN"/>
    <property type="match status" value="1"/>
</dbReference>
<organism evidence="2 3">
    <name type="scientific">Lactuca virosa</name>
    <dbReference type="NCBI Taxonomy" id="75947"/>
    <lineage>
        <taxon>Eukaryota</taxon>
        <taxon>Viridiplantae</taxon>
        <taxon>Streptophyta</taxon>
        <taxon>Embryophyta</taxon>
        <taxon>Tracheophyta</taxon>
        <taxon>Spermatophyta</taxon>
        <taxon>Magnoliopsida</taxon>
        <taxon>eudicotyledons</taxon>
        <taxon>Gunneridae</taxon>
        <taxon>Pentapetalae</taxon>
        <taxon>asterids</taxon>
        <taxon>campanulids</taxon>
        <taxon>Asterales</taxon>
        <taxon>Asteraceae</taxon>
        <taxon>Cichorioideae</taxon>
        <taxon>Cichorieae</taxon>
        <taxon>Lactucinae</taxon>
        <taxon>Lactuca</taxon>
    </lineage>
</organism>
<gene>
    <name evidence="2" type="ORF">LVIROSA_LOCUS22776</name>
</gene>
<keyword evidence="3" id="KW-1185">Reference proteome</keyword>
<comment type="caution">
    <text evidence="2">The sequence shown here is derived from an EMBL/GenBank/DDBJ whole genome shotgun (WGS) entry which is preliminary data.</text>
</comment>
<sequence length="140" mass="16126">MMLETGIGGTRNFLDALPEWLEEKIKVDKDFAKFRGTYLSIYETYYAPLFRDSVNTGDKSLTPLQFLNDDEREDNMKGNEDNEEINLDDDEPLFPSFPQTSLSKRKNSTYISNNRSTKSKSSYLEENREVVLDAISTKST</sequence>
<evidence type="ECO:0000313" key="3">
    <source>
        <dbReference type="Proteomes" id="UP001157418"/>
    </source>
</evidence>